<keyword evidence="1" id="KW-1133">Transmembrane helix</keyword>
<dbReference type="Pfam" id="PF03544">
    <property type="entry name" value="TonB_C"/>
    <property type="match status" value="1"/>
</dbReference>
<dbReference type="EMBL" id="REFV01000007">
    <property type="protein sequence ID" value="RMB59063.1"/>
    <property type="molecule type" value="Genomic_DNA"/>
</dbReference>
<feature type="domain" description="Peptidase M56" evidence="3">
    <location>
        <begin position="154"/>
        <end position="251"/>
    </location>
</feature>
<comment type="caution">
    <text evidence="4">The sequence shown here is derived from an EMBL/GenBank/DDBJ whole genome shotgun (WGS) entry which is preliminary data.</text>
</comment>
<dbReference type="Gene3D" id="3.30.1150.10">
    <property type="match status" value="1"/>
</dbReference>
<dbReference type="InterPro" id="IPR008756">
    <property type="entry name" value="Peptidase_M56"/>
</dbReference>
<feature type="domain" description="TonB C-terminal" evidence="2">
    <location>
        <begin position="408"/>
        <end position="467"/>
    </location>
</feature>
<dbReference type="OrthoDB" id="1522859at2"/>
<evidence type="ECO:0000313" key="4">
    <source>
        <dbReference type="EMBL" id="RMB59063.1"/>
    </source>
</evidence>
<dbReference type="SUPFAM" id="SSF74653">
    <property type="entry name" value="TolA/TonB C-terminal domain"/>
    <property type="match status" value="1"/>
</dbReference>
<dbReference type="PANTHER" id="PTHR34978:SF3">
    <property type="entry name" value="SLR0241 PROTEIN"/>
    <property type="match status" value="1"/>
</dbReference>
<organism evidence="4 5">
    <name type="scientific">Dokdonia sinensis</name>
    <dbReference type="NCBI Taxonomy" id="2479847"/>
    <lineage>
        <taxon>Bacteria</taxon>
        <taxon>Pseudomonadati</taxon>
        <taxon>Bacteroidota</taxon>
        <taxon>Flavobacteriia</taxon>
        <taxon>Flavobacteriales</taxon>
        <taxon>Flavobacteriaceae</taxon>
        <taxon>Dokdonia</taxon>
    </lineage>
</organism>
<dbReference type="Proteomes" id="UP000281985">
    <property type="component" value="Unassembled WGS sequence"/>
</dbReference>
<dbReference type="Pfam" id="PF05569">
    <property type="entry name" value="Peptidase_M56"/>
    <property type="match status" value="1"/>
</dbReference>
<dbReference type="CDD" id="cd07341">
    <property type="entry name" value="M56_BlaR1_MecR1_like"/>
    <property type="match status" value="1"/>
</dbReference>
<dbReference type="GO" id="GO:0055085">
    <property type="term" value="P:transmembrane transport"/>
    <property type="evidence" value="ECO:0007669"/>
    <property type="project" value="InterPro"/>
</dbReference>
<gene>
    <name evidence="4" type="ORF">EAX61_08340</name>
</gene>
<reference evidence="4 5" key="1">
    <citation type="submission" date="2018-10" db="EMBL/GenBank/DDBJ databases">
        <title>Dokdonia luteus sp. nov., isolated from sea water.</title>
        <authorList>
            <person name="Zhou L.Y."/>
            <person name="Du Z.J."/>
        </authorList>
    </citation>
    <scope>NUCLEOTIDE SEQUENCE [LARGE SCALE GENOMIC DNA]</scope>
    <source>
        <strain evidence="4 5">SH27</strain>
    </source>
</reference>
<dbReference type="AlphaFoldDB" id="A0A3M0GC12"/>
<evidence type="ECO:0000256" key="1">
    <source>
        <dbReference type="SAM" id="Phobius"/>
    </source>
</evidence>
<evidence type="ECO:0000313" key="5">
    <source>
        <dbReference type="Proteomes" id="UP000281985"/>
    </source>
</evidence>
<dbReference type="InterPro" id="IPR037682">
    <property type="entry name" value="TonB_C"/>
</dbReference>
<evidence type="ECO:0000259" key="2">
    <source>
        <dbReference type="Pfam" id="PF03544"/>
    </source>
</evidence>
<sequence>MGQYIIEVLCFQAIFLAVYLTFFRKETFFQWNRGYLLLTPLLSMLLPFVSIAAFRAAVPSGEFATLLPEIFIGSGPDTGIDLGTEAGGFGINWLLIYSLGVLGALVFFGSKLWRLTQYFKYRTGGEKIIQIPESSAAFTFLNHIFIGEEVEPISRKRILAHEHIHVKQRHTWDLLYFEILRVIFWFNPFIYIFQKEITIVHEYLADAEAVRDTSKEEYFTQLLNATFGTQQLSFINSFFNHSFIKNRIIMLQKSKSKKIAIAKYALILPMIVGMLFYVSCSEDSQVEKTETSIETQLADLKLALEDRESLSDAETEQLQAILRQAENKNASDVEIIEVVEVQEVDDFDPNLDIPFAVIDNVPVFPGCESAGDNTARKKCMSESISKMVNRSFNTKLGSDLGLSGINRIFVQFKIDKNGNVTNVQSRAPHPELETEAERVIKLLPQMKPGLQKGKEVGVLYSLPITFKVE</sequence>
<accession>A0A3M0GC12</accession>
<feature type="transmembrane region" description="Helical" evidence="1">
    <location>
        <begin position="35"/>
        <end position="58"/>
    </location>
</feature>
<proteinExistence type="predicted"/>
<keyword evidence="1" id="KW-0812">Transmembrane</keyword>
<evidence type="ECO:0000259" key="3">
    <source>
        <dbReference type="Pfam" id="PF05569"/>
    </source>
</evidence>
<feature type="transmembrane region" description="Helical" evidence="1">
    <location>
        <begin position="260"/>
        <end position="278"/>
    </location>
</feature>
<keyword evidence="5" id="KW-1185">Reference proteome</keyword>
<dbReference type="PANTHER" id="PTHR34978">
    <property type="entry name" value="POSSIBLE SENSOR-TRANSDUCER PROTEIN BLAR"/>
    <property type="match status" value="1"/>
</dbReference>
<keyword evidence="1" id="KW-0472">Membrane</keyword>
<feature type="transmembrane region" description="Helical" evidence="1">
    <location>
        <begin position="6"/>
        <end position="23"/>
    </location>
</feature>
<protein>
    <submittedName>
        <fullName evidence="4">BlaR1 peptidase M56</fullName>
    </submittedName>
</protein>
<dbReference type="RefSeq" id="WP_121917231.1">
    <property type="nucleotide sequence ID" value="NZ_REFV01000007.1"/>
</dbReference>
<dbReference type="InterPro" id="IPR052173">
    <property type="entry name" value="Beta-lactam_resp_regulator"/>
</dbReference>
<name>A0A3M0GC12_9FLAO</name>
<feature type="transmembrane region" description="Helical" evidence="1">
    <location>
        <begin position="91"/>
        <end position="113"/>
    </location>
</feature>